<dbReference type="SUPFAM" id="SSF48726">
    <property type="entry name" value="Immunoglobulin"/>
    <property type="match status" value="2"/>
</dbReference>
<dbReference type="Ensembl" id="ENSSPAT00000018502.1">
    <property type="protein sequence ID" value="ENSSPAP00000018224.1"/>
    <property type="gene ID" value="ENSSPAG00000013754.1"/>
</dbReference>
<dbReference type="InterPro" id="IPR036179">
    <property type="entry name" value="Ig-like_dom_sf"/>
</dbReference>
<evidence type="ECO:0000259" key="2">
    <source>
        <dbReference type="PROSITE" id="PS50835"/>
    </source>
</evidence>
<dbReference type="PANTHER" id="PTHR46013">
    <property type="entry name" value="VASCULAR CELL ADHESION MOLECULE 1"/>
    <property type="match status" value="1"/>
</dbReference>
<dbReference type="Pfam" id="PF13895">
    <property type="entry name" value="Ig_2"/>
    <property type="match status" value="1"/>
</dbReference>
<evidence type="ECO:0000256" key="1">
    <source>
        <dbReference type="SAM" id="Phobius"/>
    </source>
</evidence>
<sequence>MEIAIHGFNTEPIAAGSSVEFSCSYPSHIEVTSIQGWSQIWHPEPKPAPLDMLPAYKVRMSYPGSNGNCTMKLANLTTKDAATYYFVYKYRHRTADQMTCNGIPGVRLHVFASPVHIVVETIVSGQKTLVKDWTVMEGQSILLTCSRTCAENLNSYSGYIWYKNRLQLNTSQVNSFYLSLHPVSKEDAGSYVCVLIGYKDFPSSAVNLIVQNRPRSIMSGESDDSRHENDSLPLPRSPKGKSLFRFPVVLVASVCFGLAVVITVAVVFARIYTSGSGFQRPVS</sequence>
<keyword evidence="1" id="KW-0812">Transmembrane</keyword>
<dbReference type="InterPro" id="IPR003599">
    <property type="entry name" value="Ig_sub"/>
</dbReference>
<reference evidence="3" key="1">
    <citation type="submission" date="2023-09" db="UniProtKB">
        <authorList>
            <consortium name="Ensembl"/>
        </authorList>
    </citation>
    <scope>IDENTIFICATION</scope>
</reference>
<feature type="domain" description="Ig-like" evidence="2">
    <location>
        <begin position="114"/>
        <end position="193"/>
    </location>
</feature>
<organism evidence="3">
    <name type="scientific">Stegastes partitus</name>
    <name type="common">bicolor damselfish</name>
    <dbReference type="NCBI Taxonomy" id="144197"/>
    <lineage>
        <taxon>Eukaryota</taxon>
        <taxon>Metazoa</taxon>
        <taxon>Chordata</taxon>
        <taxon>Craniata</taxon>
        <taxon>Vertebrata</taxon>
        <taxon>Euteleostomi</taxon>
        <taxon>Actinopterygii</taxon>
        <taxon>Neopterygii</taxon>
        <taxon>Teleostei</taxon>
        <taxon>Neoteleostei</taxon>
        <taxon>Acanthomorphata</taxon>
        <taxon>Ovalentaria</taxon>
        <taxon>Pomacentridae</taxon>
        <taxon>Stegastes</taxon>
    </lineage>
</organism>
<dbReference type="PANTHER" id="PTHR46013:SF4">
    <property type="entry name" value="B-CELL RECEPTOR CD22-RELATED"/>
    <property type="match status" value="1"/>
</dbReference>
<protein>
    <recommendedName>
        <fullName evidence="2">Ig-like domain-containing protein</fullName>
    </recommendedName>
</protein>
<keyword evidence="1" id="KW-0472">Membrane</keyword>
<dbReference type="SMART" id="SM00409">
    <property type="entry name" value="IG"/>
    <property type="match status" value="2"/>
</dbReference>
<accession>A0A3B5AKC4</accession>
<dbReference type="GeneTree" id="ENSGT00940000178709"/>
<dbReference type="AlphaFoldDB" id="A0A3B5AKC4"/>
<name>A0A3B5AKC4_9TELE</name>
<evidence type="ECO:0000313" key="3">
    <source>
        <dbReference type="Ensembl" id="ENSSPAP00000018224.1"/>
    </source>
</evidence>
<feature type="transmembrane region" description="Helical" evidence="1">
    <location>
        <begin position="246"/>
        <end position="272"/>
    </location>
</feature>
<dbReference type="InterPro" id="IPR013783">
    <property type="entry name" value="Ig-like_fold"/>
</dbReference>
<dbReference type="InterPro" id="IPR007110">
    <property type="entry name" value="Ig-like_dom"/>
</dbReference>
<dbReference type="Gene3D" id="2.60.40.10">
    <property type="entry name" value="Immunoglobulins"/>
    <property type="match status" value="2"/>
</dbReference>
<keyword evidence="1" id="KW-1133">Transmembrane helix</keyword>
<proteinExistence type="predicted"/>
<dbReference type="STRING" id="144197.ENSSPAP00000018224"/>
<dbReference type="PROSITE" id="PS50835">
    <property type="entry name" value="IG_LIKE"/>
    <property type="match status" value="1"/>
</dbReference>